<evidence type="ECO:0000313" key="3">
    <source>
        <dbReference type="Proteomes" id="UP001620626"/>
    </source>
</evidence>
<organism evidence="2 3">
    <name type="scientific">Heterodera trifolii</name>
    <dbReference type="NCBI Taxonomy" id="157864"/>
    <lineage>
        <taxon>Eukaryota</taxon>
        <taxon>Metazoa</taxon>
        <taxon>Ecdysozoa</taxon>
        <taxon>Nematoda</taxon>
        <taxon>Chromadorea</taxon>
        <taxon>Rhabditida</taxon>
        <taxon>Tylenchina</taxon>
        <taxon>Tylenchomorpha</taxon>
        <taxon>Tylenchoidea</taxon>
        <taxon>Heteroderidae</taxon>
        <taxon>Heteroderinae</taxon>
        <taxon>Heterodera</taxon>
    </lineage>
</organism>
<comment type="caution">
    <text evidence="2">The sequence shown here is derived from an EMBL/GenBank/DDBJ whole genome shotgun (WGS) entry which is preliminary data.</text>
</comment>
<gene>
    <name evidence="2" type="ORF">niasHT_016521</name>
</gene>
<dbReference type="EMBL" id="JBICBT010000552">
    <property type="protein sequence ID" value="KAL3109905.1"/>
    <property type="molecule type" value="Genomic_DNA"/>
</dbReference>
<protein>
    <submittedName>
        <fullName evidence="2">Uncharacterized protein</fullName>
    </submittedName>
</protein>
<sequence length="331" mass="37409">MDLTQLAGITLSQVLKRSEKITKKSEQLEKTKNPEKSKGRSFKDQGLKHLEKSFREFIKFTNSINESAAKFEKGNNSKAKNAVGLYDDEKELIKITKALVNQNWKLGRSRSTSIIGRFATGNSNEKPEAIKTHKNGANAQIRKSKSLRDFLNEGKLDLFAQLRGKTFEEILQRSDRIEEENEQFEKRKSLELMGQPTKNKGIADLGNSFRETRKFKNANDELPIKSAQGNVSKRESFSGQSNEDKVKIKITNAVGNKDVQLGRSRSTSIIGRLATENFNDKLRLSLNKNGAKQMEIEKPNSLQELFKIDRPYKAKPKSEKAAKSSRKAAKS</sequence>
<evidence type="ECO:0000313" key="2">
    <source>
        <dbReference type="EMBL" id="KAL3109905.1"/>
    </source>
</evidence>
<name>A0ABD2L3U7_9BILA</name>
<keyword evidence="3" id="KW-1185">Reference proteome</keyword>
<proteinExistence type="predicted"/>
<feature type="compositionally biased region" description="Basic and acidic residues" evidence="1">
    <location>
        <begin position="308"/>
        <end position="322"/>
    </location>
</feature>
<dbReference type="AlphaFoldDB" id="A0ABD2L3U7"/>
<feature type="region of interest" description="Disordered" evidence="1">
    <location>
        <begin position="308"/>
        <end position="331"/>
    </location>
</feature>
<feature type="region of interest" description="Disordered" evidence="1">
    <location>
        <begin position="22"/>
        <end position="45"/>
    </location>
</feature>
<reference evidence="2 3" key="1">
    <citation type="submission" date="2024-10" db="EMBL/GenBank/DDBJ databases">
        <authorList>
            <person name="Kim D."/>
        </authorList>
    </citation>
    <scope>NUCLEOTIDE SEQUENCE [LARGE SCALE GENOMIC DNA]</scope>
    <source>
        <strain evidence="2">BH-2024</strain>
    </source>
</reference>
<dbReference type="Proteomes" id="UP001620626">
    <property type="component" value="Unassembled WGS sequence"/>
</dbReference>
<evidence type="ECO:0000256" key="1">
    <source>
        <dbReference type="SAM" id="MobiDB-lite"/>
    </source>
</evidence>
<accession>A0ABD2L3U7</accession>